<evidence type="ECO:0000259" key="6">
    <source>
        <dbReference type="SMART" id="SM01020"/>
    </source>
</evidence>
<dbReference type="GO" id="GO:0030131">
    <property type="term" value="C:clathrin adaptor complex"/>
    <property type="evidence" value="ECO:0007669"/>
    <property type="project" value="InterPro"/>
</dbReference>
<proteinExistence type="inferred from homology"/>
<comment type="caution">
    <text evidence="7">The sequence shown here is derived from an EMBL/GenBank/DDBJ whole genome shotgun (WGS) entry which is preliminary data.</text>
</comment>
<dbReference type="SMART" id="SM01020">
    <property type="entry name" value="B2-adapt-app_C"/>
    <property type="match status" value="1"/>
</dbReference>
<dbReference type="InterPro" id="IPR011989">
    <property type="entry name" value="ARM-like"/>
</dbReference>
<dbReference type="PANTHER" id="PTHR11134">
    <property type="entry name" value="ADAPTOR COMPLEX SUBUNIT BETA FAMILY MEMBER"/>
    <property type="match status" value="1"/>
</dbReference>
<evidence type="ECO:0000313" key="8">
    <source>
        <dbReference type="Proteomes" id="UP001162131"/>
    </source>
</evidence>
<dbReference type="InterPro" id="IPR026739">
    <property type="entry name" value="AP_beta"/>
</dbReference>
<accession>A0AAU9JPL7</accession>
<evidence type="ECO:0000256" key="2">
    <source>
        <dbReference type="ARBA" id="ARBA00006613"/>
    </source>
</evidence>
<dbReference type="Pfam" id="PF01602">
    <property type="entry name" value="Adaptin_N"/>
    <property type="match status" value="1"/>
</dbReference>
<evidence type="ECO:0000256" key="4">
    <source>
        <dbReference type="ARBA" id="ARBA00022927"/>
    </source>
</evidence>
<dbReference type="GO" id="GO:0012505">
    <property type="term" value="C:endomembrane system"/>
    <property type="evidence" value="ECO:0007669"/>
    <property type="project" value="UniProtKB-SubCell"/>
</dbReference>
<dbReference type="GO" id="GO:0016192">
    <property type="term" value="P:vesicle-mediated transport"/>
    <property type="evidence" value="ECO:0007669"/>
    <property type="project" value="InterPro"/>
</dbReference>
<dbReference type="Gene3D" id="1.25.10.10">
    <property type="entry name" value="Leucine-rich Repeat Variant"/>
    <property type="match status" value="1"/>
</dbReference>
<dbReference type="EMBL" id="CAJZBQ010000047">
    <property type="protein sequence ID" value="CAG9329177.1"/>
    <property type="molecule type" value="Genomic_DNA"/>
</dbReference>
<feature type="domain" description="Beta-adaptin appendage C-terminal subdomain" evidence="6">
    <location>
        <begin position="647"/>
        <end position="757"/>
    </location>
</feature>
<dbReference type="Gene3D" id="3.30.310.10">
    <property type="entry name" value="TATA-Binding Protein"/>
    <property type="match status" value="1"/>
</dbReference>
<dbReference type="AlphaFoldDB" id="A0AAU9JPL7"/>
<dbReference type="InterPro" id="IPR015151">
    <property type="entry name" value="B-adaptin_app_sub_C"/>
</dbReference>
<dbReference type="InterPro" id="IPR012295">
    <property type="entry name" value="TBP_dom_sf"/>
</dbReference>
<protein>
    <recommendedName>
        <fullName evidence="6">Beta-adaptin appendage C-terminal subdomain domain-containing protein</fullName>
    </recommendedName>
</protein>
<evidence type="ECO:0000256" key="3">
    <source>
        <dbReference type="ARBA" id="ARBA00022448"/>
    </source>
</evidence>
<gene>
    <name evidence="7" type="ORF">BSTOLATCC_MIC48006</name>
</gene>
<dbReference type="SUPFAM" id="SSF48371">
    <property type="entry name" value="ARM repeat"/>
    <property type="match status" value="1"/>
</dbReference>
<dbReference type="GO" id="GO:0006886">
    <property type="term" value="P:intracellular protein transport"/>
    <property type="evidence" value="ECO:0007669"/>
    <property type="project" value="InterPro"/>
</dbReference>
<dbReference type="Pfam" id="PF09066">
    <property type="entry name" value="B2-adapt-app_C"/>
    <property type="match status" value="1"/>
</dbReference>
<keyword evidence="3" id="KW-0813">Transport</keyword>
<comment type="similarity">
    <text evidence="2">Belongs to the adaptor complexes large subunit family.</text>
</comment>
<comment type="subcellular location">
    <subcellularLocation>
        <location evidence="1">Endomembrane system</location>
    </subcellularLocation>
</comment>
<organism evidence="7 8">
    <name type="scientific">Blepharisma stoltei</name>
    <dbReference type="NCBI Taxonomy" id="1481888"/>
    <lineage>
        <taxon>Eukaryota</taxon>
        <taxon>Sar</taxon>
        <taxon>Alveolata</taxon>
        <taxon>Ciliophora</taxon>
        <taxon>Postciliodesmatophora</taxon>
        <taxon>Heterotrichea</taxon>
        <taxon>Heterotrichida</taxon>
        <taxon>Blepharismidae</taxon>
        <taxon>Blepharisma</taxon>
    </lineage>
</organism>
<evidence type="ECO:0000256" key="5">
    <source>
        <dbReference type="ARBA" id="ARBA00023136"/>
    </source>
</evidence>
<keyword evidence="5" id="KW-0472">Membrane</keyword>
<dbReference type="InterPro" id="IPR016024">
    <property type="entry name" value="ARM-type_fold"/>
</dbReference>
<dbReference type="Proteomes" id="UP001162131">
    <property type="component" value="Unassembled WGS sequence"/>
</dbReference>
<sequence>MTSTAKPQPASAPPQFFVDNKKGEVNELRTLLKGIMNQRDVKKRREAIKKVIAYMTLGIDVSKLFTDMVLISSTNDIVQKKMIYLYLVTYVEANQDQALMAINTFSKDCRRTNPDAKIRGLALRSLCSLRFPGAMEYIQGAITEGLGDPDPYVRKIAIIGLIKLHRSSKEQGIGDSFINTLYELIRDTDPIVSSNAIIALNEILENEGGIAINRKMVVYLLNRIHQYNEFGQSTIFDIIARYSPQDDEEMLDILNILEDRLRHASSSVVLGCIKVFMNMTKDNPVLLKQVFSRVQAPLITLFVGGEVSEAYELSYCVLAHISLIISRGAAEVFENDYKNFFCKYDEPTYIKFLKIDILMMIATENNLNDIVNELCAYVTDVNIEMSKQSIRSIALIAMRIQSSSTAVIRQLVGFLSCGIDYVITETLVAMKDLLRKYRSLSEEIVPQLTSTLDVVSNDEGKDTLIWIIGEFGNQIDQAPYILEGIIDNFNPSENLTITYALLTASVKLFLKRAPEMQNTLSTLFKLLFTDCDNPDIHDRAGFYYKLLQNSPDIADQIINCDKHPIHMFFEDDKTQATEVLCQEFNQLSVIYQKPAKALPKQKAQQEVGEVEAVNPSKIQREPEPTTDLLSLDLLDQDLVSPPAYLILHPDPSMDSIEFQNLWANISDESRFGERLARAIGFEDVENLFAQLKIVCIAGGSENDHLKYYFYARDQNSGSPFLIELNIFMRTGEVQMTIKAQNPRWMQDFVGIVYQALAPIINRS</sequence>
<evidence type="ECO:0000313" key="7">
    <source>
        <dbReference type="EMBL" id="CAG9329177.1"/>
    </source>
</evidence>
<dbReference type="InterPro" id="IPR002553">
    <property type="entry name" value="Clathrin/coatomer_adapt-like_N"/>
</dbReference>
<dbReference type="FunFam" id="1.25.10.10:FF:000113">
    <property type="entry name" value="Beta-adaptin-like protein A"/>
    <property type="match status" value="1"/>
</dbReference>
<evidence type="ECO:0000256" key="1">
    <source>
        <dbReference type="ARBA" id="ARBA00004308"/>
    </source>
</evidence>
<keyword evidence="4" id="KW-0653">Protein transport</keyword>
<reference evidence="7" key="1">
    <citation type="submission" date="2021-09" db="EMBL/GenBank/DDBJ databases">
        <authorList>
            <consortium name="AG Swart"/>
            <person name="Singh M."/>
            <person name="Singh A."/>
            <person name="Seah K."/>
            <person name="Emmerich C."/>
        </authorList>
    </citation>
    <scope>NUCLEOTIDE SEQUENCE</scope>
    <source>
        <strain evidence="7">ATCC30299</strain>
    </source>
</reference>
<keyword evidence="8" id="KW-1185">Reference proteome</keyword>
<name>A0AAU9JPL7_9CILI</name>